<dbReference type="KEGG" id="aaf:AURANDRAFT_66720"/>
<dbReference type="GeneID" id="20225919"/>
<evidence type="ECO:0000256" key="2">
    <source>
        <dbReference type="SAM" id="SignalP"/>
    </source>
</evidence>
<dbReference type="OrthoDB" id="2014825at2759"/>
<evidence type="ECO:0000256" key="1">
    <source>
        <dbReference type="SAM" id="MobiDB-lite"/>
    </source>
</evidence>
<dbReference type="AlphaFoldDB" id="F0YIJ7"/>
<keyword evidence="2" id="KW-0732">Signal</keyword>
<gene>
    <name evidence="3" type="ORF">AURANDRAFT_66720</name>
</gene>
<accession>F0YIJ7</accession>
<dbReference type="InParanoid" id="F0YIJ7"/>
<dbReference type="Proteomes" id="UP000002729">
    <property type="component" value="Unassembled WGS sequence"/>
</dbReference>
<reference evidence="3 4" key="1">
    <citation type="journal article" date="2011" name="Proc. Natl. Acad. Sci. U.S.A.">
        <title>Niche of harmful alga Aureococcus anophagefferens revealed through ecogenomics.</title>
        <authorList>
            <person name="Gobler C.J."/>
            <person name="Berry D.L."/>
            <person name="Dyhrman S.T."/>
            <person name="Wilhelm S.W."/>
            <person name="Salamov A."/>
            <person name="Lobanov A.V."/>
            <person name="Zhang Y."/>
            <person name="Collier J.L."/>
            <person name="Wurch L.L."/>
            <person name="Kustka A.B."/>
            <person name="Dill B.D."/>
            <person name="Shah M."/>
            <person name="VerBerkmoes N.C."/>
            <person name="Kuo A."/>
            <person name="Terry A."/>
            <person name="Pangilinan J."/>
            <person name="Lindquist E.A."/>
            <person name="Lucas S."/>
            <person name="Paulsen I.T."/>
            <person name="Hattenrath-Lehmann T.K."/>
            <person name="Talmage S.C."/>
            <person name="Walker E.A."/>
            <person name="Koch F."/>
            <person name="Burson A.M."/>
            <person name="Marcoval M.A."/>
            <person name="Tang Y.Z."/>
            <person name="Lecleir G.R."/>
            <person name="Coyne K.J."/>
            <person name="Berg G.M."/>
            <person name="Bertrand E.M."/>
            <person name="Saito M.A."/>
            <person name="Gladyshev V.N."/>
            <person name="Grigoriev I.V."/>
        </authorList>
    </citation>
    <scope>NUCLEOTIDE SEQUENCE [LARGE SCALE GENOMIC DNA]</scope>
    <source>
        <strain evidence="4">CCMP 1984</strain>
    </source>
</reference>
<feature type="signal peptide" evidence="2">
    <location>
        <begin position="1"/>
        <end position="17"/>
    </location>
</feature>
<evidence type="ECO:0000313" key="4">
    <source>
        <dbReference type="Proteomes" id="UP000002729"/>
    </source>
</evidence>
<feature type="chain" id="PRO_5003261096" evidence="2">
    <location>
        <begin position="18"/>
        <end position="636"/>
    </location>
</feature>
<evidence type="ECO:0000313" key="3">
    <source>
        <dbReference type="EMBL" id="EGB05073.1"/>
    </source>
</evidence>
<name>F0YIJ7_AURAN</name>
<sequence>MMVPLGLVVIVVGLAQSQPPAPPMAPPPQPARTPRHNRRFRKPPSFAGHYLEWKAERRIGLAGLNTTWVPPVQELMTQPLVRERKRFAKDLNTFQRVRGAVQCADCGAAPAVVGRDRCVGLGSLLVGVAQASAEGLEQGKRSVYAPDVSEFRRRGEPPCAWFTKDGSRKCDRLFGCYLPRLRATCEKAACDALQRDDPAIIRNVWGPTARVPPAPGLAKRPDAGRRRRHFAATLFALLHGDVGRQRAPRGPPSPKDCVLVHVRRGDACLNKHRTCHADRAYVDAARRLKDAYGFRELRVVSDSAALPLAAWAADFETVTVLSSFDRNKYDVAAEASLTSKELRAQFPERRMAAGELGNATAEALGDLAGARSLECRAFVGSFSASMSKALFAQLLIRHRMVPPFVSVGGCVDQVRFFDADAEEAPRCSAGGADELERATKARHRAAQLEFASLQLRRSHKQPPLCASKLLGRAGVLLVSGADEGAAAATVFFTYVVNHALYADHHRLLPWVNLGWLEVPRVYDPKVHLQGTNGIWSHYFEPLENVALYEAHRSGRLASAPDDVDAGRAEAPRNCRDGNVVSKSLEWRHTIHRKALWAARAWYYGPKKRHALPLDLSRYEERWCVFLFFSRGGAARS</sequence>
<proteinExistence type="predicted"/>
<feature type="region of interest" description="Disordered" evidence="1">
    <location>
        <begin position="18"/>
        <end position="41"/>
    </location>
</feature>
<protein>
    <submittedName>
        <fullName evidence="3">Uncharacterized protein</fullName>
    </submittedName>
</protein>
<keyword evidence="4" id="KW-1185">Reference proteome</keyword>
<feature type="compositionally biased region" description="Pro residues" evidence="1">
    <location>
        <begin position="19"/>
        <end position="31"/>
    </location>
</feature>
<organism evidence="4">
    <name type="scientific">Aureococcus anophagefferens</name>
    <name type="common">Harmful bloom alga</name>
    <dbReference type="NCBI Taxonomy" id="44056"/>
    <lineage>
        <taxon>Eukaryota</taxon>
        <taxon>Sar</taxon>
        <taxon>Stramenopiles</taxon>
        <taxon>Ochrophyta</taxon>
        <taxon>Pelagophyceae</taxon>
        <taxon>Pelagomonadales</taxon>
        <taxon>Pelagomonadaceae</taxon>
        <taxon>Aureococcus</taxon>
    </lineage>
</organism>
<dbReference type="EMBL" id="GL833144">
    <property type="protein sequence ID" value="EGB05073.1"/>
    <property type="molecule type" value="Genomic_DNA"/>
</dbReference>
<dbReference type="RefSeq" id="XP_009040202.1">
    <property type="nucleotide sequence ID" value="XM_009041954.1"/>
</dbReference>